<keyword evidence="5" id="KW-0560">Oxidoreductase</keyword>
<evidence type="ECO:0000259" key="9">
    <source>
        <dbReference type="PROSITE" id="PS51405"/>
    </source>
</evidence>
<dbReference type="PANTHER" id="PTHR33577">
    <property type="entry name" value="STERIGMATOCYSTIN BIOSYNTHESIS PEROXIDASE STCC-RELATED"/>
    <property type="match status" value="1"/>
</dbReference>
<evidence type="ECO:0000256" key="4">
    <source>
        <dbReference type="ARBA" id="ARBA00022723"/>
    </source>
</evidence>
<keyword evidence="4" id="KW-0479">Metal-binding</keyword>
<dbReference type="Proteomes" id="UP000785200">
    <property type="component" value="Unassembled WGS sequence"/>
</dbReference>
<gene>
    <name evidence="10" type="ORF">D0Z07_2193</name>
</gene>
<sequence>MQFVILLSLLLLFGNKEVLGFPSSQHATSHLSNEIHRGFQRATEKRLLFDPLTAPIEVTGAHSFIPPDFAAGDQRGPCPGLNSLANHGYIARNGITGLAEATAAINEVWGMGLDLGPILAIMGTVFVGDPLSLSPSFSIGGETSAVSNLLFNGLGLLGTPRGLIGSHNILESDSSITRNDLYVTGDAWTLDLSKFESWYAASNSTVGDYNMDVMAEVAATKFQETVETNPNFYFGPFTGMVARNAGFAFAGRLFANHSVENQEGVLIKDANVFQRIGIDDLLIMACIGGNTGTVNSFTGVDLANLTGGVLNAATLLENNNLMCFVLEAVKTLAPSSLSTLFSILAVPLQLVTSTIGSAVLSLSCPAFKDLTIGEQGFAEGIQAMFPGAAKSGSAF</sequence>
<comment type="similarity">
    <text evidence="7">Belongs to the chloroperoxidase family.</text>
</comment>
<dbReference type="SUPFAM" id="SSF47571">
    <property type="entry name" value="Cloroperoxidase"/>
    <property type="match status" value="1"/>
</dbReference>
<keyword evidence="11" id="KW-1185">Reference proteome</keyword>
<evidence type="ECO:0000256" key="1">
    <source>
        <dbReference type="ARBA" id="ARBA00001970"/>
    </source>
</evidence>
<dbReference type="AlphaFoldDB" id="A0A9P6VNG9"/>
<feature type="chain" id="PRO_5040451714" evidence="8">
    <location>
        <begin position="21"/>
        <end position="395"/>
    </location>
</feature>
<dbReference type="PROSITE" id="PS51405">
    <property type="entry name" value="HEME_HALOPEROXIDASE"/>
    <property type="match status" value="1"/>
</dbReference>
<keyword evidence="2 10" id="KW-0575">Peroxidase</keyword>
<dbReference type="PANTHER" id="PTHR33577:SF16">
    <property type="entry name" value="HEME HALOPEROXIDASE FAMILY PROFILE DOMAIN-CONTAINING PROTEIN"/>
    <property type="match status" value="1"/>
</dbReference>
<comment type="caution">
    <text evidence="10">The sequence shown here is derived from an EMBL/GenBank/DDBJ whole genome shotgun (WGS) entry which is preliminary data.</text>
</comment>
<comment type="cofactor">
    <cofactor evidence="1">
        <name>heme b</name>
        <dbReference type="ChEBI" id="CHEBI:60344"/>
    </cofactor>
</comment>
<protein>
    <submittedName>
        <fullName evidence="10">Dothistromin biosynthesis peroxidase dotB</fullName>
    </submittedName>
</protein>
<keyword evidence="3" id="KW-0349">Heme</keyword>
<proteinExistence type="inferred from homology"/>
<keyword evidence="8" id="KW-0732">Signal</keyword>
<dbReference type="GO" id="GO:0004601">
    <property type="term" value="F:peroxidase activity"/>
    <property type="evidence" value="ECO:0007669"/>
    <property type="project" value="UniProtKB-KW"/>
</dbReference>
<evidence type="ECO:0000256" key="7">
    <source>
        <dbReference type="ARBA" id="ARBA00025795"/>
    </source>
</evidence>
<name>A0A9P6VNG9_9HELO</name>
<dbReference type="InterPro" id="IPR036851">
    <property type="entry name" value="Chloroperoxidase-like_sf"/>
</dbReference>
<evidence type="ECO:0000256" key="2">
    <source>
        <dbReference type="ARBA" id="ARBA00022559"/>
    </source>
</evidence>
<dbReference type="InterPro" id="IPR000028">
    <property type="entry name" value="Chloroperoxidase"/>
</dbReference>
<accession>A0A9P6VNG9</accession>
<dbReference type="OrthoDB" id="407298at2759"/>
<evidence type="ECO:0000256" key="6">
    <source>
        <dbReference type="ARBA" id="ARBA00023004"/>
    </source>
</evidence>
<evidence type="ECO:0000256" key="5">
    <source>
        <dbReference type="ARBA" id="ARBA00023002"/>
    </source>
</evidence>
<organism evidence="10 11">
    <name type="scientific">Hyphodiscus hymeniophilus</name>
    <dbReference type="NCBI Taxonomy" id="353542"/>
    <lineage>
        <taxon>Eukaryota</taxon>
        <taxon>Fungi</taxon>
        <taxon>Dikarya</taxon>
        <taxon>Ascomycota</taxon>
        <taxon>Pezizomycotina</taxon>
        <taxon>Leotiomycetes</taxon>
        <taxon>Helotiales</taxon>
        <taxon>Hyphodiscaceae</taxon>
        <taxon>Hyphodiscus</taxon>
    </lineage>
</organism>
<dbReference type="Gene3D" id="1.10.489.10">
    <property type="entry name" value="Chloroperoxidase-like"/>
    <property type="match status" value="1"/>
</dbReference>
<evidence type="ECO:0000256" key="8">
    <source>
        <dbReference type="SAM" id="SignalP"/>
    </source>
</evidence>
<dbReference type="EMBL" id="VNKQ01000005">
    <property type="protein sequence ID" value="KAG0650752.1"/>
    <property type="molecule type" value="Genomic_DNA"/>
</dbReference>
<keyword evidence="6" id="KW-0408">Iron</keyword>
<feature type="domain" description="Heme haloperoxidase family profile" evidence="9">
    <location>
        <begin position="60"/>
        <end position="304"/>
    </location>
</feature>
<feature type="signal peptide" evidence="8">
    <location>
        <begin position="1"/>
        <end position="20"/>
    </location>
</feature>
<evidence type="ECO:0000313" key="11">
    <source>
        <dbReference type="Proteomes" id="UP000785200"/>
    </source>
</evidence>
<evidence type="ECO:0000313" key="10">
    <source>
        <dbReference type="EMBL" id="KAG0650752.1"/>
    </source>
</evidence>
<dbReference type="Pfam" id="PF01328">
    <property type="entry name" value="Peroxidase_2"/>
    <property type="match status" value="1"/>
</dbReference>
<reference evidence="10" key="1">
    <citation type="submission" date="2019-07" db="EMBL/GenBank/DDBJ databases">
        <title>Hyphodiscus hymeniophilus genome sequencing and assembly.</title>
        <authorList>
            <person name="Kramer G."/>
            <person name="Nodwell J."/>
        </authorList>
    </citation>
    <scope>NUCLEOTIDE SEQUENCE</scope>
    <source>
        <strain evidence="10">ATCC 34498</strain>
    </source>
</reference>
<dbReference type="GO" id="GO:0046872">
    <property type="term" value="F:metal ion binding"/>
    <property type="evidence" value="ECO:0007669"/>
    <property type="project" value="UniProtKB-KW"/>
</dbReference>
<evidence type="ECO:0000256" key="3">
    <source>
        <dbReference type="ARBA" id="ARBA00022617"/>
    </source>
</evidence>